<evidence type="ECO:0000313" key="5">
    <source>
        <dbReference type="Proteomes" id="UP001589858"/>
    </source>
</evidence>
<evidence type="ECO:0000259" key="3">
    <source>
        <dbReference type="PROSITE" id="PS51737"/>
    </source>
</evidence>
<gene>
    <name evidence="4" type="ORF">ACFFF8_03125</name>
</gene>
<dbReference type="Gene3D" id="3.40.50.1390">
    <property type="entry name" value="Resolvase, N-terminal catalytic domain"/>
    <property type="match status" value="1"/>
</dbReference>
<comment type="caution">
    <text evidence="4">The sequence shown here is derived from an EMBL/GenBank/DDBJ whole genome shotgun (WGS) entry which is preliminary data.</text>
</comment>
<dbReference type="InterPro" id="IPR011109">
    <property type="entry name" value="DNA_bind_recombinase_dom"/>
</dbReference>
<dbReference type="PANTHER" id="PTHR30461">
    <property type="entry name" value="DNA-INVERTASE FROM LAMBDOID PROPHAGE"/>
    <property type="match status" value="1"/>
</dbReference>
<evidence type="ECO:0000256" key="1">
    <source>
        <dbReference type="SAM" id="Coils"/>
    </source>
</evidence>
<dbReference type="Pfam" id="PF00239">
    <property type="entry name" value="Resolvase"/>
    <property type="match status" value="1"/>
</dbReference>
<sequence length="538" mass="60274">MRTLIYARYSSHLQSSRSIDQQVEVCQERALREGWTVVDIFTDYAIGGGAGTGDAQRPGLAAMLARVEEGDIEQVLVDTTSRIARNQGDSHHIRDRLNFWGARLFTLGDGEIDRFKGAIKGLLDEQQRVELRHNIKRGQRDTVAQGRSPAGIAYGYRTANRIDANGRPVRGLREIDEEQAEVVRRIFSDYAAGISPVAIAQRLNAENIPGPRGDRWRATTLRPDRTRGNGLLQNQLYIGRIIHNRTSKVEEPVTRTKRIRPNPPEQWIIEEVPHLRIIGQELWDDVQRGLQRLEGVPAHKARRARHMLSGLGFCGECGSAYVVRTREYWACTGRREGNNCSNNRTVKTSDYEARVLEGLQRHMLDPRLVAIWVKEFHEERTRRTAEMTRERRTLERKLNESAAKVQRLVEAIAGGAGEFQEIREALTSAKADRDSAAAQLAELEALPVITLHPAVVDEYRRQIQELTAAIADPSARDGAVPAIRQLIDRIVLRPAKGERGIEIEVEGRLAAIVALATGKKVTGDVTVKLERVAGIEPA</sequence>
<evidence type="ECO:0000259" key="2">
    <source>
        <dbReference type="PROSITE" id="PS51736"/>
    </source>
</evidence>
<keyword evidence="1" id="KW-0175">Coiled coil</keyword>
<dbReference type="Gene3D" id="3.90.1750.20">
    <property type="entry name" value="Putative Large Serine Recombinase, Chain B, Domain 2"/>
    <property type="match status" value="1"/>
</dbReference>
<dbReference type="Pfam" id="PF13408">
    <property type="entry name" value="Zn_ribbon_recom"/>
    <property type="match status" value="1"/>
</dbReference>
<dbReference type="SUPFAM" id="SSF53041">
    <property type="entry name" value="Resolvase-like"/>
    <property type="match status" value="1"/>
</dbReference>
<feature type="domain" description="Recombinase" evidence="3">
    <location>
        <begin position="153"/>
        <end position="296"/>
    </location>
</feature>
<dbReference type="Proteomes" id="UP001589858">
    <property type="component" value="Unassembled WGS sequence"/>
</dbReference>
<dbReference type="Pfam" id="PF07508">
    <property type="entry name" value="Recombinase"/>
    <property type="match status" value="1"/>
</dbReference>
<organism evidence="4 5">
    <name type="scientific">Novosphingobium clariflavum</name>
    <dbReference type="NCBI Taxonomy" id="2029884"/>
    <lineage>
        <taxon>Bacteria</taxon>
        <taxon>Pseudomonadati</taxon>
        <taxon>Pseudomonadota</taxon>
        <taxon>Alphaproteobacteria</taxon>
        <taxon>Sphingomonadales</taxon>
        <taxon>Sphingomonadaceae</taxon>
        <taxon>Novosphingobium</taxon>
    </lineage>
</organism>
<dbReference type="InterPro" id="IPR050639">
    <property type="entry name" value="SSR_resolvase"/>
</dbReference>
<dbReference type="InterPro" id="IPR006119">
    <property type="entry name" value="Resolv_N"/>
</dbReference>
<dbReference type="PROSITE" id="PS51737">
    <property type="entry name" value="RECOMBINASE_DNA_BIND"/>
    <property type="match status" value="1"/>
</dbReference>
<feature type="domain" description="Resolvase/invertase-type recombinase catalytic" evidence="2">
    <location>
        <begin position="2"/>
        <end position="159"/>
    </location>
</feature>
<protein>
    <submittedName>
        <fullName evidence="4">Recombinase family protein</fullName>
    </submittedName>
</protein>
<accession>A0ABV6S2X6</accession>
<feature type="coiled-coil region" evidence="1">
    <location>
        <begin position="384"/>
        <end position="446"/>
    </location>
</feature>
<proteinExistence type="predicted"/>
<dbReference type="InterPro" id="IPR036162">
    <property type="entry name" value="Resolvase-like_N_sf"/>
</dbReference>
<dbReference type="InterPro" id="IPR025827">
    <property type="entry name" value="Zn_ribbon_recom_dom"/>
</dbReference>
<dbReference type="EMBL" id="JBHLTM010000014">
    <property type="protein sequence ID" value="MFC0683582.1"/>
    <property type="molecule type" value="Genomic_DNA"/>
</dbReference>
<dbReference type="PROSITE" id="PS51736">
    <property type="entry name" value="RECOMBINASES_3"/>
    <property type="match status" value="1"/>
</dbReference>
<dbReference type="RefSeq" id="WP_267221726.1">
    <property type="nucleotide sequence ID" value="NZ_JAPCWC010000011.1"/>
</dbReference>
<dbReference type="CDD" id="cd00338">
    <property type="entry name" value="Ser_Recombinase"/>
    <property type="match status" value="1"/>
</dbReference>
<dbReference type="PANTHER" id="PTHR30461:SF23">
    <property type="entry name" value="DNA RECOMBINASE-RELATED"/>
    <property type="match status" value="1"/>
</dbReference>
<dbReference type="InterPro" id="IPR038109">
    <property type="entry name" value="DNA_bind_recomb_sf"/>
</dbReference>
<evidence type="ECO:0000313" key="4">
    <source>
        <dbReference type="EMBL" id="MFC0683582.1"/>
    </source>
</evidence>
<dbReference type="SMART" id="SM00857">
    <property type="entry name" value="Resolvase"/>
    <property type="match status" value="1"/>
</dbReference>
<keyword evidence="5" id="KW-1185">Reference proteome</keyword>
<reference evidence="4 5" key="1">
    <citation type="submission" date="2024-09" db="EMBL/GenBank/DDBJ databases">
        <authorList>
            <person name="Sun Q."/>
            <person name="Mori K."/>
        </authorList>
    </citation>
    <scope>NUCLEOTIDE SEQUENCE [LARGE SCALE GENOMIC DNA]</scope>
    <source>
        <strain evidence="4 5">CICC 11035S</strain>
    </source>
</reference>
<name>A0ABV6S2X6_9SPHN</name>